<dbReference type="Pfam" id="PF05345">
    <property type="entry name" value="He_PIG"/>
    <property type="match status" value="1"/>
</dbReference>
<gene>
    <name evidence="7" type="primary">ltxA_2</name>
    <name evidence="7" type="ORF">MSj_02396</name>
</gene>
<evidence type="ECO:0000313" key="8">
    <source>
        <dbReference type="Proteomes" id="UP000248272"/>
    </source>
</evidence>
<evidence type="ECO:0000256" key="4">
    <source>
        <dbReference type="ARBA" id="ARBA00022837"/>
    </source>
</evidence>
<dbReference type="RefSeq" id="WP_110579315.1">
    <property type="nucleotide sequence ID" value="NZ_BDSG01000053.1"/>
</dbReference>
<dbReference type="SUPFAM" id="SSF141072">
    <property type="entry name" value="CalX-like"/>
    <property type="match status" value="1"/>
</dbReference>
<dbReference type="PANTHER" id="PTHR23221:SF7">
    <property type="entry name" value="PHOSPHATIDYLINOSITOL-GLYCAN-SPECIFIC PHOSPHOLIPASE D"/>
    <property type="match status" value="1"/>
</dbReference>
<dbReference type="PROSITE" id="PS50927">
    <property type="entry name" value="BULB_LECTIN"/>
    <property type="match status" value="2"/>
</dbReference>
<keyword evidence="3" id="KW-0378">Hydrolase</keyword>
<evidence type="ECO:0000256" key="5">
    <source>
        <dbReference type="ARBA" id="ARBA00023180"/>
    </source>
</evidence>
<dbReference type="SUPFAM" id="SSF51110">
    <property type="entry name" value="alpha-D-mannose-specific plant lectins"/>
    <property type="match status" value="1"/>
</dbReference>
<dbReference type="InterPro" id="IPR001343">
    <property type="entry name" value="Hemolysn_Ca-bd"/>
</dbReference>
<comment type="caution">
    <text evidence="7">The sequence shown here is derived from an EMBL/GenBank/DDBJ whole genome shotgun (WGS) entry which is preliminary data.</text>
</comment>
<dbReference type="InterPro" id="IPR038081">
    <property type="entry name" value="CalX-like_sf"/>
</dbReference>
<dbReference type="SUPFAM" id="SSF69318">
    <property type="entry name" value="Integrin alpha N-terminal domain"/>
    <property type="match status" value="7"/>
</dbReference>
<evidence type="ECO:0000256" key="2">
    <source>
        <dbReference type="ARBA" id="ARBA00022737"/>
    </source>
</evidence>
<dbReference type="InterPro" id="IPR015919">
    <property type="entry name" value="Cadherin-like_sf"/>
</dbReference>
<dbReference type="Gene3D" id="2.130.10.130">
    <property type="entry name" value="Integrin alpha, N-terminal"/>
    <property type="match status" value="8"/>
</dbReference>
<dbReference type="InterPro" id="IPR013783">
    <property type="entry name" value="Ig-like_fold"/>
</dbReference>
<evidence type="ECO:0000256" key="1">
    <source>
        <dbReference type="ARBA" id="ARBA00022729"/>
    </source>
</evidence>
<dbReference type="SUPFAM" id="SSF51120">
    <property type="entry name" value="beta-Roll"/>
    <property type="match status" value="1"/>
</dbReference>
<dbReference type="Pfam" id="PF13517">
    <property type="entry name" value="FG-GAP_3"/>
    <property type="match status" value="1"/>
</dbReference>
<dbReference type="Pfam" id="PF03160">
    <property type="entry name" value="Calx-beta"/>
    <property type="match status" value="1"/>
</dbReference>
<keyword evidence="5" id="KW-0325">Glycoprotein</keyword>
<dbReference type="Proteomes" id="UP000248272">
    <property type="component" value="Unassembled WGS sequence"/>
</dbReference>
<keyword evidence="1" id="KW-0732">Signal</keyword>
<dbReference type="InterPro" id="IPR001480">
    <property type="entry name" value="Bulb-type_lectin_dom"/>
</dbReference>
<sequence length="3322" mass="349133">MSNLIDYSTIQQTIVSNSTQRLALTTNGQYYYWDNATQNYSLMDTSSLPAPSQIAGIDSDNAGNFYALIYSNISGQAGYYLTSWNSTSQIWAAPILVQSATNTDFFASFSAINDNEIWTIIKFDLSNRIQQYVWNTTTQQFDAGFNTGLSGVTQITTGKEDGSVWALDNQGGLYSWDGTDFNLFNGGNNPAFKQIVSLNSQTLLGLDNEGNLYAWSSGANTFIELDNIIGNLPIFSQIQIDETGILYGITNQKIPYQVGNLSAILELNNSSGQPFGMTTVTDSSGVTHAVWNQNGQIYYGYQPSNTNGQYIGVTPLNSGIGTENQGSSSSLTLTLTQTSKKGIIATATWIGGNGNNAEVYTSSLSQSIYGGYQWGAPTQLTDDELEDTNLNVLALSNNNILVTTQKNNQTVSQVVDVSQLPITTNQNQLAFKPKGTEFTYSIVPGALDGSSGIITLPPDISISVGLGTGNLPNLSPSIEKALHGFSLNIGAEIDSAVQKYSSQSPAAFNKLRLSLTLGKEAGGIVPAVQADSLAAGLFKGYVSLDFSAFAQGSGEWEEISSYPSSVKAKAGADVELEVNAINLVLNSLFPGAGAFLDELSEAGVLSISGGPVLGLDLTYATDIEFDENGTNLGSIEASDYFFKLVDENGNEPTEETPRSELQWQLDTTKFFSFLGDALDDTADSGFSIGIDTGLYLKASLAKGFVGFSAKGVQTEEFNQNGFEEAIYTNKAKADFNFFLFSISYGSYIRIKESSSSGVSSVTQNYRGLPVSVSLEPNSTIYLTQPDYATLLGEDANDLIDSSHISYIIAPDGTTVYGTFTGTVDDNSANLSYLYFLTGTLENNDITWNVNSLQAISNTAGANQRPNIALDNNGNVVIAWQYESINNSSVQQIATTPPGQVYVVYGQTGDNEVNLGTFSENPDNANASGFYWTLDNEYYASFGQAVTALGDVNDGGMADFAMTAPDLDDEQGGVYVVFGEQYSQVNDLNDLGSNGLLLTGQALSELGYDIANAGDVNGDGESDLIIGAPGLNNNQGGAYLLYGGTLFETPQSITDIDTLLSNNPAYGQQITNPNGQAGDRFGSVVTGGYDFNGDGQADYAIMSPNANQESGEITLILSQSIANELFTLSIDENGYLVLFNQTTNTKVWSTTTSPQFPQDAIYYQAVMESDGNFVLYEWAGLAQLSYWSTNTGGNPGAYLALGDDGGLYIRNQQGNNIYTLHQGTNPNNSRVNRLNEGNSILSNNSNSNLTSPSYPGGTITLTNVTSAVNGETVLDIGSMALIPDVNQDEKADLLIGGTGAAVILFGANLSTQTLDLATINPGQGFVIVDDLDNPAPLQVSSAGDVNGDGINDVIIGYPATQDANGNFIAGNSYILFGSSSLFSTQDNLVGFSEINGTNGFSIIGAGTEVTGAGDLNGDGVDDLVVAEPFGGNNQAGVSYVIYGGTVNNIGTIASLNVSDIGASVQGYVIGQGGENQLSGSSVSAVGDLNNDGKADLLIGAPNTVSSDALNQLQQTITSNYVIGQLNNGTLNTNNANPTAIPWLQAGQSVQSLTSTPYGVLALWTTSTGSGETAQTSLSVAFWVPSGTTGSWKNYQSSVATLSGSNLSFSSINVNSTNNTSNNTVTLNWVVLDSETGTSSLGQSIYNGNWNTVNSIQTYSGLTPPEQIDNIISSSTTSSDQSSNSVFSVSHQTAKENSGKVIFTIERQGDTNTTKTFTYRTEDISATAGADYEHQAGTITFVPGEISKTIEINLYEDNLSEHLNEKFKLILEDGQQTSLTAYATLQDPNRPINLLAIDSGFSMIGPVNDQLGYALGSAGNVNNDTNSNNNNAPLDDFWISAPGDNNSQGIVYLVFGADGVQVSDQGLDLDSPQSGQNVVQITGDATSTITSPQSGNSLSSWSGSSKTWYAIAASNATNQGGTNDSKIYIFDNSAITQTSGAIALNSLATSPLTGNSIDGFGETILLADLNGDGTPELIVGSPLGDQVKVYQLSGSSQNITTSLIATINAPSVGQGLGSALQVLDLDGDGKLDLAIGAPIVNPVTDPSNSADIRGYGGATYVLSGTQFNGSNPNASINLTSTSSTTNWVFDGITSFTSGSVNGTLNPSTGKPSSNPATNYAFYDGIGNALATLDLNGDGHLDLVIGAPNAAVGGGGSPTSNLGKVYVLFGGNSSLPSSLSSILASQGVTFEGVLASGQAGWAVANAGDVNNDQIDDLLIGAPFAYGNAGSAYTVFGSQNAFSQGGAIYLDPNLTDSRVFQYQGVANPLSNNNPANPGNVGQALNGIGDINGDGADDIILGAPSSNDGDGHSEAYVAIGHPWLQGGLSLNVSDLRSDNGFIEVNPNAAVGVGDVNGDGFDDFLNVSFSPHSGLPGNQLTLGASTLSNTSTQRTYSLNLGENTITTASTQLIAAGDFNADGYGDFAQGSSLPNLVAGNYQLIMQGDGNLVLYDGSKAVWASNTNGSGGQYVIMQDDGNLVIYNADHEAVWASGTSGFLEASLYLDYQGNLAISQSGIQLIKVLHGSQPIDYTTSLSTNQTLSSLIANNVAVNYGNSVIENVISAQTPLASLPSNPSQIVSGDINGDGYDDLLVLGDNNELNGYLGSAFGLNSQAAFSQTISLPNPDNYPVAPTLTLSATDLNADGIDEIFIVGGYGWYEDNGNLFANLFTYAIEPSIWQYVDGKAQLIDSSLSPQTVLYDPNNTSPSFSSYERSASGDFNGDGYSDLLSSTFVDSGYGLIFSTVFYGGSNLSQFGNNKYTLLDEGLNFPLTSASQLPTAVGDVNADGYDDILVTQFSPDDIGQLLLGDASNPFATSIHVEGLPNRTTFYQQGAAGDINGDGYDDLLMSDLNYKLTYAIYGQDWFTANEQDSSNYTFFDGTNGNDVFTIPDNVDTPKVVLRGQNGDDYMLIPTANTSQIYAFGGEGDDQIGLGGEFGTDSKTIGKIDGGSGFDTIFIPQILGGQTRLYLDANIGRLSSIEAIDIGYNNSVQFNQSSLLQMLDGNKKLFINGASPSIAHYSDPSTVPWTKLGSDAYDGAVYEIYGITNTAIEVWIEQGIAFNPLNNTAPSVQNPITNQIATQDTGFNFQIPTNTFVDVDLNDTLTYSATLSNGDALPSWLTFDPTTKTFSGTPAYNDVGNLNLKVTATDKAGASVSTNFTLQVFHPVLVPSSGSVIKGTPTNDLIDALGKSGTYRLESGAGDDLLIGSNQRDVLNGGSGNDSLYGEGNIDKLYGEEGDDLLDGGLGSDFLYGGAGADSFVLKSGNGSDRILDFNSAQGDKLALSGINFGQLSFNSNQILLGTEVLAYVTDNLGNSLTELNNHPEWFVSL</sequence>
<accession>A0A2Z6UTH1</accession>
<dbReference type="PROSITE" id="PS51470">
    <property type="entry name" value="FG_GAP"/>
    <property type="match status" value="3"/>
</dbReference>
<dbReference type="GO" id="GO:0007154">
    <property type="term" value="P:cell communication"/>
    <property type="evidence" value="ECO:0007669"/>
    <property type="project" value="InterPro"/>
</dbReference>
<protein>
    <submittedName>
        <fullName evidence="7">Leukotoxin</fullName>
    </submittedName>
</protein>
<organism evidence="7 8">
    <name type="scientific">Microcystis aeruginosa Sj</name>
    <dbReference type="NCBI Taxonomy" id="1979544"/>
    <lineage>
        <taxon>Bacteria</taxon>
        <taxon>Bacillati</taxon>
        <taxon>Cyanobacteriota</taxon>
        <taxon>Cyanophyceae</taxon>
        <taxon>Oscillatoriophycideae</taxon>
        <taxon>Chroococcales</taxon>
        <taxon>Microcystaceae</taxon>
        <taxon>Microcystis</taxon>
    </lineage>
</organism>
<dbReference type="Gene3D" id="2.90.10.10">
    <property type="entry name" value="Bulb-type lectin domain"/>
    <property type="match status" value="2"/>
</dbReference>
<evidence type="ECO:0000259" key="6">
    <source>
        <dbReference type="PROSITE" id="PS50927"/>
    </source>
</evidence>
<dbReference type="SMART" id="SM00191">
    <property type="entry name" value="Int_alpha"/>
    <property type="match status" value="13"/>
</dbReference>
<dbReference type="InterPro" id="IPR013517">
    <property type="entry name" value="FG-GAP"/>
</dbReference>
<reference evidence="7 8" key="1">
    <citation type="journal article" date="2018" name="Front. Microbiol.">
        <title>Adaptation of the Freshwater Bloom-Forming Cyanobacterium Microcystis aeruginosa to Brackish Water Is Driven by Recent Horizontal Transfer of Sucrose Genes.</title>
        <authorList>
            <person name="Tanabe Y."/>
            <person name="Hodoki Y."/>
            <person name="Sano T."/>
            <person name="Tada K."/>
            <person name="Watanabe M.M."/>
        </authorList>
    </citation>
    <scope>NUCLEOTIDE SEQUENCE [LARGE SCALE GENOMIC DNA]</scope>
    <source>
        <strain evidence="7 8">Sj</strain>
    </source>
</reference>
<dbReference type="Pfam" id="PF01839">
    <property type="entry name" value="FG-GAP"/>
    <property type="match status" value="4"/>
</dbReference>
<dbReference type="Gene3D" id="2.60.40.2030">
    <property type="match status" value="1"/>
</dbReference>
<dbReference type="SMART" id="SM00108">
    <property type="entry name" value="B_lectin"/>
    <property type="match status" value="2"/>
</dbReference>
<dbReference type="Gene3D" id="2.60.40.10">
    <property type="entry name" value="Immunoglobulins"/>
    <property type="match status" value="1"/>
</dbReference>
<dbReference type="PRINTS" id="PR01185">
    <property type="entry name" value="INTEGRINA"/>
</dbReference>
<dbReference type="PANTHER" id="PTHR23221">
    <property type="entry name" value="GLYCOSYLPHOSPHATIDYLINOSITOL PHOSPHOLIPASE D"/>
    <property type="match status" value="1"/>
</dbReference>
<dbReference type="PRINTS" id="PR00313">
    <property type="entry name" value="CABNDNGRPT"/>
</dbReference>
<dbReference type="GO" id="GO:0007155">
    <property type="term" value="P:cell adhesion"/>
    <property type="evidence" value="ECO:0007669"/>
    <property type="project" value="InterPro"/>
</dbReference>
<dbReference type="InterPro" id="IPR003644">
    <property type="entry name" value="Calx_beta"/>
</dbReference>
<dbReference type="InterPro" id="IPR018511">
    <property type="entry name" value="Hemolysin-typ_Ca-bd_CS"/>
</dbReference>
<dbReference type="InterPro" id="IPR011049">
    <property type="entry name" value="Serralysin-like_metalloprot_C"/>
</dbReference>
<dbReference type="InterPro" id="IPR013519">
    <property type="entry name" value="Int_alpha_beta-p"/>
</dbReference>
<dbReference type="InterPro" id="IPR000413">
    <property type="entry name" value="Integrin_alpha"/>
</dbReference>
<feature type="domain" description="Bulb-type lectin" evidence="6">
    <location>
        <begin position="2411"/>
        <end position="2520"/>
    </location>
</feature>
<dbReference type="GO" id="GO:0005509">
    <property type="term" value="F:calcium ion binding"/>
    <property type="evidence" value="ECO:0007669"/>
    <property type="project" value="InterPro"/>
</dbReference>
<keyword evidence="4" id="KW-0106">Calcium</keyword>
<name>A0A2Z6UTH1_MICAE</name>
<dbReference type="SMART" id="SM00736">
    <property type="entry name" value="CADG"/>
    <property type="match status" value="1"/>
</dbReference>
<dbReference type="InterPro" id="IPR028994">
    <property type="entry name" value="Integrin_alpha_N"/>
</dbReference>
<feature type="domain" description="Bulb-type lectin" evidence="6">
    <location>
        <begin position="1105"/>
        <end position="1221"/>
    </location>
</feature>
<dbReference type="InterPro" id="IPR006644">
    <property type="entry name" value="Cadg"/>
</dbReference>
<keyword evidence="2" id="KW-0677">Repeat</keyword>
<dbReference type="GO" id="GO:0008305">
    <property type="term" value="C:integrin complex"/>
    <property type="evidence" value="ECO:0007669"/>
    <property type="project" value="InterPro"/>
</dbReference>
<dbReference type="InterPro" id="IPR036426">
    <property type="entry name" value="Bulb-type_lectin_dom_sf"/>
</dbReference>
<dbReference type="Pfam" id="PF00353">
    <property type="entry name" value="HemolysinCabind"/>
    <property type="match status" value="1"/>
</dbReference>
<dbReference type="SMART" id="SM00237">
    <property type="entry name" value="Calx_beta"/>
    <property type="match status" value="1"/>
</dbReference>
<dbReference type="SUPFAM" id="SSF49313">
    <property type="entry name" value="Cadherin-like"/>
    <property type="match status" value="1"/>
</dbReference>
<evidence type="ECO:0000313" key="7">
    <source>
        <dbReference type="EMBL" id="GBL10901.1"/>
    </source>
</evidence>
<dbReference type="PROSITE" id="PS00330">
    <property type="entry name" value="HEMOLYSIN_CALCIUM"/>
    <property type="match status" value="2"/>
</dbReference>
<dbReference type="EMBL" id="BDSG01000053">
    <property type="protein sequence ID" value="GBL10901.1"/>
    <property type="molecule type" value="Genomic_DNA"/>
</dbReference>
<evidence type="ECO:0000256" key="3">
    <source>
        <dbReference type="ARBA" id="ARBA00022801"/>
    </source>
</evidence>
<dbReference type="GO" id="GO:0016787">
    <property type="term" value="F:hydrolase activity"/>
    <property type="evidence" value="ECO:0007669"/>
    <property type="project" value="UniProtKB-KW"/>
</dbReference>
<proteinExistence type="predicted"/>